<evidence type="ECO:0000313" key="3">
    <source>
        <dbReference type="Proteomes" id="UP000826234"/>
    </source>
</evidence>
<gene>
    <name evidence="2" type="ORF">JD844_013734</name>
</gene>
<sequence length="178" mass="20211">MGQEEIVFFQISEDGEILPGRFSGSRTLNGNRNENSHQGCPEQRDLHQVISEECPGNVSLGPETCDMRPRLIGEMAHQGKKEGKPTEASHEEQSKFREDYHQQGRKKSEKVSSRMLLKMPEDKMAMIHEPGYGSETQQRKETAETPYEPIMLSEGQGSSTRETATHVWVKKLFFQSVT</sequence>
<evidence type="ECO:0000256" key="1">
    <source>
        <dbReference type="SAM" id="MobiDB-lite"/>
    </source>
</evidence>
<feature type="compositionally biased region" description="Polar residues" evidence="1">
    <location>
        <begin position="24"/>
        <end position="38"/>
    </location>
</feature>
<name>A0ABQ7TMA0_PHRPL</name>
<evidence type="ECO:0000313" key="2">
    <source>
        <dbReference type="EMBL" id="KAH0630560.1"/>
    </source>
</evidence>
<dbReference type="Proteomes" id="UP000826234">
    <property type="component" value="Unassembled WGS sequence"/>
</dbReference>
<organism evidence="2 3">
    <name type="scientific">Phrynosoma platyrhinos</name>
    <name type="common">Desert horned lizard</name>
    <dbReference type="NCBI Taxonomy" id="52577"/>
    <lineage>
        <taxon>Eukaryota</taxon>
        <taxon>Metazoa</taxon>
        <taxon>Chordata</taxon>
        <taxon>Craniata</taxon>
        <taxon>Vertebrata</taxon>
        <taxon>Euteleostomi</taxon>
        <taxon>Lepidosauria</taxon>
        <taxon>Squamata</taxon>
        <taxon>Bifurcata</taxon>
        <taxon>Unidentata</taxon>
        <taxon>Episquamata</taxon>
        <taxon>Toxicofera</taxon>
        <taxon>Iguania</taxon>
        <taxon>Phrynosomatidae</taxon>
        <taxon>Phrynosomatinae</taxon>
        <taxon>Phrynosoma</taxon>
    </lineage>
</organism>
<accession>A0ABQ7TMA0</accession>
<protein>
    <submittedName>
        <fullName evidence="2">Uncharacterized protein</fullName>
    </submittedName>
</protein>
<feature type="region of interest" description="Disordered" evidence="1">
    <location>
        <begin position="20"/>
        <end position="40"/>
    </location>
</feature>
<dbReference type="EMBL" id="JAIPUX010000439">
    <property type="protein sequence ID" value="KAH0630560.1"/>
    <property type="molecule type" value="Genomic_DNA"/>
</dbReference>
<proteinExistence type="predicted"/>
<feature type="region of interest" description="Disordered" evidence="1">
    <location>
        <begin position="74"/>
        <end position="113"/>
    </location>
</feature>
<reference evidence="2 3" key="1">
    <citation type="journal article" date="2022" name="Gigascience">
        <title>A chromosome-level genome assembly and annotation of the desert horned lizard, Phrynosoma platyrhinos, provides insight into chromosomal rearrangements among reptiles.</title>
        <authorList>
            <person name="Koochekian N."/>
            <person name="Ascanio A."/>
            <person name="Farleigh K."/>
            <person name="Card D.C."/>
            <person name="Schield D.R."/>
            <person name="Castoe T.A."/>
            <person name="Jezkova T."/>
        </authorList>
    </citation>
    <scope>NUCLEOTIDE SEQUENCE [LARGE SCALE GENOMIC DNA]</scope>
    <source>
        <strain evidence="2">NK-2021</strain>
    </source>
</reference>
<comment type="caution">
    <text evidence="2">The sequence shown here is derived from an EMBL/GenBank/DDBJ whole genome shotgun (WGS) entry which is preliminary data.</text>
</comment>
<feature type="compositionally biased region" description="Basic and acidic residues" evidence="1">
    <location>
        <begin position="74"/>
        <end position="102"/>
    </location>
</feature>
<keyword evidence="3" id="KW-1185">Reference proteome</keyword>